<organism evidence="2 3">
    <name type="scientific">Pleurotus ostreatus (strain PC15)</name>
    <name type="common">Oyster mushroom</name>
    <dbReference type="NCBI Taxonomy" id="1137138"/>
    <lineage>
        <taxon>Eukaryota</taxon>
        <taxon>Fungi</taxon>
        <taxon>Dikarya</taxon>
        <taxon>Basidiomycota</taxon>
        <taxon>Agaricomycotina</taxon>
        <taxon>Agaricomycetes</taxon>
        <taxon>Agaricomycetidae</taxon>
        <taxon>Agaricales</taxon>
        <taxon>Pleurotineae</taxon>
        <taxon>Pleurotaceae</taxon>
        <taxon>Pleurotus</taxon>
    </lineage>
</organism>
<sequence length="303" mass="35505">MFRESTDSPFDLASREEIDNWTTRPDGEAVSSVFFKPDLYAPPGTPWNRSHVRVFVRTFLDADTFECVNQERIKRAFISHLKALRQKYKIQQSTREEQAQRQDRANRDERKRNILCFQLFQRRLAVARRYSTLRPHMQMLQRLGVQGMSSDESDHESGLSQYRILLPQWRHPQLAVWLRVFDAIHRNSRFQQEQTRAGRGAGPRLRVVGQNWSTMNSYVPRLPLSAYNPSWLARLNIIDREDVDVQEDEDYDFSHNPEVSSCAQIVCSSIPYIELFLGLPCRATADRTAIAHILESFCHSIWY</sequence>
<protein>
    <submittedName>
        <fullName evidence="2">Uncharacterized protein</fullName>
    </submittedName>
</protein>
<evidence type="ECO:0000313" key="3">
    <source>
        <dbReference type="Proteomes" id="UP000027073"/>
    </source>
</evidence>
<reference evidence="3" key="1">
    <citation type="journal article" date="2014" name="Proc. Natl. Acad. Sci. U.S.A.">
        <title>Extensive sampling of basidiomycete genomes demonstrates inadequacy of the white-rot/brown-rot paradigm for wood decay fungi.</title>
        <authorList>
            <person name="Riley R."/>
            <person name="Salamov A.A."/>
            <person name="Brown D.W."/>
            <person name="Nagy L.G."/>
            <person name="Floudas D."/>
            <person name="Held B.W."/>
            <person name="Levasseur A."/>
            <person name="Lombard V."/>
            <person name="Morin E."/>
            <person name="Otillar R."/>
            <person name="Lindquist E.A."/>
            <person name="Sun H."/>
            <person name="LaButti K.M."/>
            <person name="Schmutz J."/>
            <person name="Jabbour D."/>
            <person name="Luo H."/>
            <person name="Baker S.E."/>
            <person name="Pisabarro A.G."/>
            <person name="Walton J.D."/>
            <person name="Blanchette R.A."/>
            <person name="Henrissat B."/>
            <person name="Martin F."/>
            <person name="Cullen D."/>
            <person name="Hibbett D.S."/>
            <person name="Grigoriev I.V."/>
        </authorList>
    </citation>
    <scope>NUCLEOTIDE SEQUENCE [LARGE SCALE GENOMIC DNA]</scope>
    <source>
        <strain evidence="3">PC15</strain>
    </source>
</reference>
<feature type="region of interest" description="Disordered" evidence="1">
    <location>
        <begin position="1"/>
        <end position="24"/>
    </location>
</feature>
<gene>
    <name evidence="2" type="ORF">PLEOSDRAFT_26290</name>
</gene>
<dbReference type="OrthoDB" id="3224221at2759"/>
<name>A0A067NKV1_PLEO1</name>
<dbReference type="AlphaFoldDB" id="A0A067NKV1"/>
<evidence type="ECO:0000256" key="1">
    <source>
        <dbReference type="SAM" id="MobiDB-lite"/>
    </source>
</evidence>
<dbReference type="STRING" id="1137138.A0A067NKV1"/>
<dbReference type="InParanoid" id="A0A067NKV1"/>
<proteinExistence type="predicted"/>
<dbReference type="HOGENOM" id="CLU_034218_0_0_1"/>
<dbReference type="EMBL" id="KL198007">
    <property type="protein sequence ID" value="KDQ28564.1"/>
    <property type="molecule type" value="Genomic_DNA"/>
</dbReference>
<evidence type="ECO:0000313" key="2">
    <source>
        <dbReference type="EMBL" id="KDQ28564.1"/>
    </source>
</evidence>
<dbReference type="VEuPathDB" id="FungiDB:PLEOSDRAFT_26290"/>
<dbReference type="Proteomes" id="UP000027073">
    <property type="component" value="Unassembled WGS sequence"/>
</dbReference>
<accession>A0A067NKV1</accession>